<dbReference type="OrthoDB" id="3468019at2759"/>
<dbReference type="VEuPathDB" id="FungiDB:BO80DRAFT_436447"/>
<dbReference type="PANTHER" id="PTHR39401">
    <property type="entry name" value="SNOAL-LIKE DOMAIN-CONTAINING PROTEIN"/>
    <property type="match status" value="1"/>
</dbReference>
<dbReference type="SUPFAM" id="SSF54427">
    <property type="entry name" value="NTF2-like"/>
    <property type="match status" value="1"/>
</dbReference>
<dbReference type="EMBL" id="KZ824449">
    <property type="protein sequence ID" value="RAK99061.1"/>
    <property type="molecule type" value="Genomic_DNA"/>
</dbReference>
<dbReference type="GeneID" id="37225817"/>
<dbReference type="RefSeq" id="XP_025573389.1">
    <property type="nucleotide sequence ID" value="XM_025720952.1"/>
</dbReference>
<accession>A0A395GU15</accession>
<proteinExistence type="predicted"/>
<organism evidence="1 2">
    <name type="scientific">Aspergillus ibericus CBS 121593</name>
    <dbReference type="NCBI Taxonomy" id="1448316"/>
    <lineage>
        <taxon>Eukaryota</taxon>
        <taxon>Fungi</taxon>
        <taxon>Dikarya</taxon>
        <taxon>Ascomycota</taxon>
        <taxon>Pezizomycotina</taxon>
        <taxon>Eurotiomycetes</taxon>
        <taxon>Eurotiomycetidae</taxon>
        <taxon>Eurotiales</taxon>
        <taxon>Aspergillaceae</taxon>
        <taxon>Aspergillus</taxon>
        <taxon>Aspergillus subgen. Circumdati</taxon>
    </lineage>
</organism>
<dbReference type="InterPro" id="IPR032710">
    <property type="entry name" value="NTF2-like_dom_sf"/>
</dbReference>
<evidence type="ECO:0000313" key="1">
    <source>
        <dbReference type="EMBL" id="RAK99061.1"/>
    </source>
</evidence>
<dbReference type="Proteomes" id="UP000249402">
    <property type="component" value="Unassembled WGS sequence"/>
</dbReference>
<dbReference type="AlphaFoldDB" id="A0A395GU15"/>
<keyword evidence="2" id="KW-1185">Reference proteome</keyword>
<gene>
    <name evidence="1" type="ORF">BO80DRAFT_436447</name>
</gene>
<protein>
    <recommendedName>
        <fullName evidence="3">SnoaL-like domain-containing protein</fullName>
    </recommendedName>
</protein>
<dbReference type="PANTHER" id="PTHR39401:SF1">
    <property type="entry name" value="SNOAL-LIKE DOMAIN-CONTAINING PROTEIN"/>
    <property type="match status" value="1"/>
</dbReference>
<dbReference type="STRING" id="1448316.A0A395GU15"/>
<reference evidence="1 2" key="1">
    <citation type="submission" date="2018-02" db="EMBL/GenBank/DDBJ databases">
        <title>The genomes of Aspergillus section Nigri reveals drivers in fungal speciation.</title>
        <authorList>
            <consortium name="DOE Joint Genome Institute"/>
            <person name="Vesth T.C."/>
            <person name="Nybo J."/>
            <person name="Theobald S."/>
            <person name="Brandl J."/>
            <person name="Frisvad J.C."/>
            <person name="Nielsen K.F."/>
            <person name="Lyhne E.K."/>
            <person name="Kogle M.E."/>
            <person name="Kuo A."/>
            <person name="Riley R."/>
            <person name="Clum A."/>
            <person name="Nolan M."/>
            <person name="Lipzen A."/>
            <person name="Salamov A."/>
            <person name="Henrissat B."/>
            <person name="Wiebenga A."/>
            <person name="De vries R.P."/>
            <person name="Grigoriev I.V."/>
            <person name="Mortensen U.H."/>
            <person name="Andersen M.R."/>
            <person name="Baker S.E."/>
        </authorList>
    </citation>
    <scope>NUCLEOTIDE SEQUENCE [LARGE SCALE GENOMIC DNA]</scope>
    <source>
        <strain evidence="1 2">CBS 121593</strain>
    </source>
</reference>
<evidence type="ECO:0000313" key="2">
    <source>
        <dbReference type="Proteomes" id="UP000249402"/>
    </source>
</evidence>
<sequence>MENFYRLSDDESQHEQYVASFTDDATLIMGSRVAKGADEILSLRHSLWTHVLRRTHSPERIYFGGDRELMLYGTVKYILRSDPGSEIQVPWAGRVVFDEKVDKMRFYQVYLDPSAQSGRK</sequence>
<name>A0A395GU15_9EURO</name>
<evidence type="ECO:0008006" key="3">
    <source>
        <dbReference type="Google" id="ProtNLM"/>
    </source>
</evidence>